<feature type="binding site" evidence="10">
    <location>
        <begin position="205"/>
        <end position="213"/>
    </location>
    <ligand>
        <name>GTP</name>
        <dbReference type="ChEBI" id="CHEBI:37565"/>
    </ligand>
</feature>
<evidence type="ECO:0000256" key="2">
    <source>
        <dbReference type="ARBA" id="ARBA00022517"/>
    </source>
</evidence>
<evidence type="ECO:0000259" key="11">
    <source>
        <dbReference type="PROSITE" id="PS50936"/>
    </source>
</evidence>
<dbReference type="InterPro" id="IPR004881">
    <property type="entry name" value="Ribosome_biogen_GTPase_RsgA"/>
</dbReference>
<feature type="domain" description="EngC GTPase" evidence="11">
    <location>
        <begin position="114"/>
        <end position="261"/>
    </location>
</feature>
<dbReference type="PANTHER" id="PTHR32120">
    <property type="entry name" value="SMALL RIBOSOMAL SUBUNIT BIOGENESIS GTPASE RSGA"/>
    <property type="match status" value="1"/>
</dbReference>
<dbReference type="GO" id="GO:0005525">
    <property type="term" value="F:GTP binding"/>
    <property type="evidence" value="ECO:0007669"/>
    <property type="project" value="UniProtKB-UniRule"/>
</dbReference>
<dbReference type="AlphaFoldDB" id="A0A2U3AG07"/>
<sequence>MNLTNFGFTEFFHTQTTELTQLDKYKTLIPGRVTVEHKHSYRIITVEGEILAAVSGHFAFHAFERQHYPAVGDWVLLEKLPGEEKGVIHKLLDRKSVFSRKIAGLEIDEQIIASNVDIVFIVTSLNDDFNIRRIERYITAAWNSGATPVILLTKADLCENVDDFVDEVATVALGVEIIPISTLTGLGLSTVHELLQPNHTAALLGSSGVGKSTLTNALLEENLMTTQTIREDDARGRHTTTHRELFALPTGGVIIDTPGMRELQLWNNGDALDSSFSDIKELAEICKFRDCTHKKEPGCAVRHAIESGSLDEIRLSSYFKLLKEIAYIDAKTAKQTTAAKAKQQKILYSRKRQ</sequence>
<organism evidence="13 14">
    <name type="scientific">Kurthia sibirica</name>
    <dbReference type="NCBI Taxonomy" id="202750"/>
    <lineage>
        <taxon>Bacteria</taxon>
        <taxon>Bacillati</taxon>
        <taxon>Bacillota</taxon>
        <taxon>Bacilli</taxon>
        <taxon>Bacillales</taxon>
        <taxon>Caryophanaceae</taxon>
        <taxon>Kurthia</taxon>
    </lineage>
</organism>
<feature type="binding site" evidence="10">
    <location>
        <position position="286"/>
    </location>
    <ligand>
        <name>Zn(2+)</name>
        <dbReference type="ChEBI" id="CHEBI:29105"/>
    </ligand>
</feature>
<keyword evidence="7 10" id="KW-0862">Zinc</keyword>
<keyword evidence="6 10" id="KW-0378">Hydrolase</keyword>
<dbReference type="Pfam" id="PF03193">
    <property type="entry name" value="RsgA_GTPase"/>
    <property type="match status" value="1"/>
</dbReference>
<evidence type="ECO:0000256" key="3">
    <source>
        <dbReference type="ARBA" id="ARBA00022723"/>
    </source>
</evidence>
<dbReference type="HAMAP" id="MF_01820">
    <property type="entry name" value="GTPase_RsgA"/>
    <property type="match status" value="1"/>
</dbReference>
<keyword evidence="1 10" id="KW-0963">Cytoplasm</keyword>
<gene>
    <name evidence="10 13" type="primary">rsgA</name>
    <name evidence="13" type="ORF">DEX24_16085</name>
</gene>
<evidence type="ECO:0000256" key="10">
    <source>
        <dbReference type="HAMAP-Rule" id="MF_01820"/>
    </source>
</evidence>
<name>A0A2U3AG07_9BACL</name>
<keyword evidence="14" id="KW-1185">Reference proteome</keyword>
<evidence type="ECO:0000256" key="5">
    <source>
        <dbReference type="ARBA" id="ARBA00022741"/>
    </source>
</evidence>
<feature type="binding site" evidence="10">
    <location>
        <position position="299"/>
    </location>
    <ligand>
        <name>Zn(2+)</name>
        <dbReference type="ChEBI" id="CHEBI:29105"/>
    </ligand>
</feature>
<dbReference type="NCBIfam" id="TIGR00157">
    <property type="entry name" value="ribosome small subunit-dependent GTPase A"/>
    <property type="match status" value="1"/>
</dbReference>
<dbReference type="SUPFAM" id="SSF52540">
    <property type="entry name" value="P-loop containing nucleoside triphosphate hydrolases"/>
    <property type="match status" value="1"/>
</dbReference>
<keyword evidence="8 10" id="KW-0694">RNA-binding</keyword>
<comment type="function">
    <text evidence="10">One of several proteins that assist in the late maturation steps of the functional core of the 30S ribosomal subunit. Helps release RbfA from mature subunits. May play a role in the assembly of ribosomal proteins into the subunit. Circularly permuted GTPase that catalyzes slow GTP hydrolysis, GTPase activity is stimulated by the 30S ribosomal subunit.</text>
</comment>
<accession>A0A2U3AG07</accession>
<dbReference type="EC" id="3.6.1.-" evidence="10"/>
<keyword evidence="3 10" id="KW-0479">Metal-binding</keyword>
<dbReference type="OrthoDB" id="9809485at2"/>
<keyword evidence="9 10" id="KW-0342">GTP-binding</keyword>
<dbReference type="CDD" id="cd01854">
    <property type="entry name" value="YjeQ_EngC"/>
    <property type="match status" value="1"/>
</dbReference>
<dbReference type="Gene3D" id="1.10.40.50">
    <property type="entry name" value="Probable gtpase engc, domain 3"/>
    <property type="match status" value="1"/>
</dbReference>
<dbReference type="RefSeq" id="WP_109307403.1">
    <property type="nucleotide sequence ID" value="NZ_BJUF01000063.1"/>
</dbReference>
<comment type="similarity">
    <text evidence="10">Belongs to the TRAFAC class YlqF/YawG GTPase family. RsgA subfamily.</text>
</comment>
<dbReference type="PANTHER" id="PTHR32120:SF10">
    <property type="entry name" value="SMALL RIBOSOMAL SUBUNIT BIOGENESIS GTPASE RSGA"/>
    <property type="match status" value="1"/>
</dbReference>
<evidence type="ECO:0000256" key="4">
    <source>
        <dbReference type="ARBA" id="ARBA00022730"/>
    </source>
</evidence>
<comment type="subcellular location">
    <subcellularLocation>
        <location evidence="10">Cytoplasm</location>
    </subcellularLocation>
</comment>
<dbReference type="InterPro" id="IPR030378">
    <property type="entry name" value="G_CP_dom"/>
</dbReference>
<dbReference type="PROSITE" id="PS51721">
    <property type="entry name" value="G_CP"/>
    <property type="match status" value="1"/>
</dbReference>
<feature type="binding site" evidence="10">
    <location>
        <position position="293"/>
    </location>
    <ligand>
        <name>Zn(2+)</name>
        <dbReference type="ChEBI" id="CHEBI:29105"/>
    </ligand>
</feature>
<comment type="cofactor">
    <cofactor evidence="10">
        <name>Zn(2+)</name>
        <dbReference type="ChEBI" id="CHEBI:29105"/>
    </cofactor>
    <text evidence="10">Binds 1 zinc ion per subunit.</text>
</comment>
<proteinExistence type="inferred from homology"/>
<evidence type="ECO:0000256" key="6">
    <source>
        <dbReference type="ARBA" id="ARBA00022801"/>
    </source>
</evidence>
<keyword evidence="4 10" id="KW-0699">rRNA-binding</keyword>
<dbReference type="InterPro" id="IPR027417">
    <property type="entry name" value="P-loop_NTPase"/>
</dbReference>
<dbReference type="EMBL" id="QFVR01000035">
    <property type="protein sequence ID" value="PWI23381.1"/>
    <property type="molecule type" value="Genomic_DNA"/>
</dbReference>
<protein>
    <recommendedName>
        <fullName evidence="10">Small ribosomal subunit biogenesis GTPase RsgA</fullName>
        <ecNumber evidence="10">3.6.1.-</ecNumber>
    </recommendedName>
</protein>
<feature type="binding site" evidence="10">
    <location>
        <position position="291"/>
    </location>
    <ligand>
        <name>Zn(2+)</name>
        <dbReference type="ChEBI" id="CHEBI:29105"/>
    </ligand>
</feature>
<evidence type="ECO:0000313" key="13">
    <source>
        <dbReference type="EMBL" id="PWI23381.1"/>
    </source>
</evidence>
<dbReference type="GO" id="GO:0042274">
    <property type="term" value="P:ribosomal small subunit biogenesis"/>
    <property type="evidence" value="ECO:0007669"/>
    <property type="project" value="UniProtKB-UniRule"/>
</dbReference>
<evidence type="ECO:0000256" key="8">
    <source>
        <dbReference type="ARBA" id="ARBA00022884"/>
    </source>
</evidence>
<dbReference type="Gene3D" id="3.40.50.300">
    <property type="entry name" value="P-loop containing nucleotide triphosphate hydrolases"/>
    <property type="match status" value="1"/>
</dbReference>
<dbReference type="Proteomes" id="UP000245938">
    <property type="component" value="Unassembled WGS sequence"/>
</dbReference>
<dbReference type="GO" id="GO:0003924">
    <property type="term" value="F:GTPase activity"/>
    <property type="evidence" value="ECO:0007669"/>
    <property type="project" value="UniProtKB-UniRule"/>
</dbReference>
<feature type="binding site" evidence="10">
    <location>
        <begin position="153"/>
        <end position="156"/>
    </location>
    <ligand>
        <name>GTP</name>
        <dbReference type="ChEBI" id="CHEBI:37565"/>
    </ligand>
</feature>
<evidence type="ECO:0000313" key="14">
    <source>
        <dbReference type="Proteomes" id="UP000245938"/>
    </source>
</evidence>
<dbReference type="GO" id="GO:0019843">
    <property type="term" value="F:rRNA binding"/>
    <property type="evidence" value="ECO:0007669"/>
    <property type="project" value="UniProtKB-KW"/>
</dbReference>
<evidence type="ECO:0000256" key="7">
    <source>
        <dbReference type="ARBA" id="ARBA00022833"/>
    </source>
</evidence>
<feature type="domain" description="CP-type G" evidence="12">
    <location>
        <begin position="105"/>
        <end position="263"/>
    </location>
</feature>
<keyword evidence="2 10" id="KW-0690">Ribosome biogenesis</keyword>
<evidence type="ECO:0000259" key="12">
    <source>
        <dbReference type="PROSITE" id="PS51721"/>
    </source>
</evidence>
<dbReference type="GO" id="GO:0005737">
    <property type="term" value="C:cytoplasm"/>
    <property type="evidence" value="ECO:0007669"/>
    <property type="project" value="UniProtKB-SubCell"/>
</dbReference>
<dbReference type="PROSITE" id="PS50936">
    <property type="entry name" value="ENGC_GTPASE"/>
    <property type="match status" value="1"/>
</dbReference>
<evidence type="ECO:0000256" key="9">
    <source>
        <dbReference type="ARBA" id="ARBA00023134"/>
    </source>
</evidence>
<evidence type="ECO:0000256" key="1">
    <source>
        <dbReference type="ARBA" id="ARBA00022490"/>
    </source>
</evidence>
<dbReference type="InterPro" id="IPR010914">
    <property type="entry name" value="RsgA_GTPase_dom"/>
</dbReference>
<keyword evidence="5 10" id="KW-0547">Nucleotide-binding</keyword>
<reference evidence="13 14" key="1">
    <citation type="submission" date="2018-05" db="EMBL/GenBank/DDBJ databases">
        <title>Kurthia sibirica genome sequence.</title>
        <authorList>
            <person name="Maclea K.S."/>
            <person name="Goen A.E."/>
        </authorList>
    </citation>
    <scope>NUCLEOTIDE SEQUENCE [LARGE SCALE GENOMIC DNA]</scope>
    <source>
        <strain evidence="13 14">ATCC 49154</strain>
    </source>
</reference>
<comment type="caution">
    <text evidence="13">The sequence shown here is derived from an EMBL/GenBank/DDBJ whole genome shotgun (WGS) entry which is preliminary data.</text>
</comment>
<dbReference type="GO" id="GO:0046872">
    <property type="term" value="F:metal ion binding"/>
    <property type="evidence" value="ECO:0007669"/>
    <property type="project" value="UniProtKB-KW"/>
</dbReference>
<comment type="subunit">
    <text evidence="10">Monomer. Associates with 30S ribosomal subunit, binds 16S rRNA.</text>
</comment>